<dbReference type="Gene3D" id="3.30.160.60">
    <property type="entry name" value="Classic Zinc Finger"/>
    <property type="match status" value="4"/>
</dbReference>
<protein>
    <recommendedName>
        <fullName evidence="3">C2H2-type domain-containing protein</fullName>
    </recommendedName>
</protein>
<dbReference type="Pfam" id="PF00096">
    <property type="entry name" value="zf-C2H2"/>
    <property type="match status" value="4"/>
</dbReference>
<dbReference type="PANTHER" id="PTHR46105">
    <property type="entry name" value="AGAP004733-PA"/>
    <property type="match status" value="1"/>
</dbReference>
<dbReference type="SMART" id="SM00355">
    <property type="entry name" value="ZnF_C2H2"/>
    <property type="match status" value="7"/>
</dbReference>
<feature type="domain" description="C2H2-type" evidence="3">
    <location>
        <begin position="293"/>
        <end position="320"/>
    </location>
</feature>
<dbReference type="InterPro" id="IPR013087">
    <property type="entry name" value="Znf_C2H2_type"/>
</dbReference>
<name>A0AAV1KDK7_9NEOP</name>
<dbReference type="PROSITE" id="PS50157">
    <property type="entry name" value="ZINC_FINGER_C2H2_2"/>
    <property type="match status" value="5"/>
</dbReference>
<evidence type="ECO:0000259" key="3">
    <source>
        <dbReference type="PROSITE" id="PS50157"/>
    </source>
</evidence>
<organism evidence="4 5">
    <name type="scientific">Parnassius mnemosyne</name>
    <name type="common">clouded apollo</name>
    <dbReference type="NCBI Taxonomy" id="213953"/>
    <lineage>
        <taxon>Eukaryota</taxon>
        <taxon>Metazoa</taxon>
        <taxon>Ecdysozoa</taxon>
        <taxon>Arthropoda</taxon>
        <taxon>Hexapoda</taxon>
        <taxon>Insecta</taxon>
        <taxon>Pterygota</taxon>
        <taxon>Neoptera</taxon>
        <taxon>Endopterygota</taxon>
        <taxon>Lepidoptera</taxon>
        <taxon>Glossata</taxon>
        <taxon>Ditrysia</taxon>
        <taxon>Papilionoidea</taxon>
        <taxon>Papilionidae</taxon>
        <taxon>Parnassiinae</taxon>
        <taxon>Parnassini</taxon>
        <taxon>Parnassius</taxon>
        <taxon>Driopa</taxon>
    </lineage>
</organism>
<keyword evidence="5" id="KW-1185">Reference proteome</keyword>
<feature type="compositionally biased region" description="Acidic residues" evidence="2">
    <location>
        <begin position="121"/>
        <end position="131"/>
    </location>
</feature>
<dbReference type="InterPro" id="IPR050457">
    <property type="entry name" value="ZnFinger_BTB_dom_contain"/>
</dbReference>
<feature type="compositionally biased region" description="Acidic residues" evidence="2">
    <location>
        <begin position="95"/>
        <end position="111"/>
    </location>
</feature>
<dbReference type="GO" id="GO:0008270">
    <property type="term" value="F:zinc ion binding"/>
    <property type="evidence" value="ECO:0007669"/>
    <property type="project" value="UniProtKB-KW"/>
</dbReference>
<proteinExistence type="predicted"/>
<dbReference type="SUPFAM" id="SSF57667">
    <property type="entry name" value="beta-beta-alpha zinc fingers"/>
    <property type="match status" value="2"/>
</dbReference>
<feature type="region of interest" description="Disordered" evidence="2">
    <location>
        <begin position="87"/>
        <end position="150"/>
    </location>
</feature>
<keyword evidence="1" id="KW-0479">Metal-binding</keyword>
<evidence type="ECO:0000313" key="5">
    <source>
        <dbReference type="Proteomes" id="UP001314205"/>
    </source>
</evidence>
<dbReference type="InterPro" id="IPR036236">
    <property type="entry name" value="Znf_C2H2_sf"/>
</dbReference>
<dbReference type="AlphaFoldDB" id="A0AAV1KDK7"/>
<comment type="caution">
    <text evidence="4">The sequence shown here is derived from an EMBL/GenBank/DDBJ whole genome shotgun (WGS) entry which is preliminary data.</text>
</comment>
<feature type="domain" description="C2H2-type" evidence="3">
    <location>
        <begin position="376"/>
        <end position="404"/>
    </location>
</feature>
<evidence type="ECO:0000256" key="2">
    <source>
        <dbReference type="SAM" id="MobiDB-lite"/>
    </source>
</evidence>
<feature type="domain" description="C2H2-type" evidence="3">
    <location>
        <begin position="406"/>
        <end position="434"/>
    </location>
</feature>
<evidence type="ECO:0000256" key="1">
    <source>
        <dbReference type="PROSITE-ProRule" id="PRU00042"/>
    </source>
</evidence>
<dbReference type="PANTHER" id="PTHR46105:SF28">
    <property type="entry name" value="ZINC FINGER PROTEIN 37-LIKE"/>
    <property type="match status" value="1"/>
</dbReference>
<feature type="domain" description="C2H2-type" evidence="3">
    <location>
        <begin position="348"/>
        <end position="375"/>
    </location>
</feature>
<dbReference type="GO" id="GO:0000981">
    <property type="term" value="F:DNA-binding transcription factor activity, RNA polymerase II-specific"/>
    <property type="evidence" value="ECO:0007669"/>
    <property type="project" value="TreeGrafter"/>
</dbReference>
<dbReference type="PROSITE" id="PS00028">
    <property type="entry name" value="ZINC_FINGER_C2H2_1"/>
    <property type="match status" value="4"/>
</dbReference>
<dbReference type="EMBL" id="CAVLGL010000013">
    <property type="protein sequence ID" value="CAK1579982.1"/>
    <property type="molecule type" value="Genomic_DNA"/>
</dbReference>
<accession>A0AAV1KDK7</accession>
<dbReference type="GO" id="GO:0000978">
    <property type="term" value="F:RNA polymerase II cis-regulatory region sequence-specific DNA binding"/>
    <property type="evidence" value="ECO:0007669"/>
    <property type="project" value="TreeGrafter"/>
</dbReference>
<sequence length="477" mass="55441">MEHEDDMLLVIIANENSVDTEIKTEVTDEEINELTVRDVIDTAITYGELIDLEETFIKEEPPDTDSENVEEPLKKNIKSKYGKIDTENINNDTENINDDTENINDDTENIEIDTKNKDDFEYSGDDTEYLPEENQTSDNSDSEEKEKHRYTMAKPWERKSFINDLRQQYPEIRRNKNKLIKTLSEIMKNVKPPAPPLDYYLMNGIMLECIYCHSLSETIPAAGRHYQEKHGPRYLICYACGVDFRSTTNLYKHEKRCVAPDADIVLAARALCLGRNGPKRPYPPIFASNPRKFTCEKCSAEFTSKNNLMFHEHLHLGIRPYRCHFCPSAYTSRTALVRHIKKHSNVEYICDHCQRSFKVKAALVTHLNTHRPEKRFACNECDKRYAQKFALQLHVDSCHRNLPPHLPCHLCDKRFRRTSVLKEHMKKAHGMELITRKMFYKTLPHLTDTQIKNAKIVRKSKDGIVVEGQSDDKGNDE</sequence>
<reference evidence="4 5" key="1">
    <citation type="submission" date="2023-11" db="EMBL/GenBank/DDBJ databases">
        <authorList>
            <person name="Hedman E."/>
            <person name="Englund M."/>
            <person name="Stromberg M."/>
            <person name="Nyberg Akerstrom W."/>
            <person name="Nylinder S."/>
            <person name="Jareborg N."/>
            <person name="Kallberg Y."/>
            <person name="Kronander E."/>
        </authorList>
    </citation>
    <scope>NUCLEOTIDE SEQUENCE [LARGE SCALE GENOMIC DNA]</scope>
</reference>
<evidence type="ECO:0000313" key="4">
    <source>
        <dbReference type="EMBL" id="CAK1579982.1"/>
    </source>
</evidence>
<gene>
    <name evidence="4" type="ORF">PARMNEM_LOCUS1848</name>
</gene>
<keyword evidence="1" id="KW-0862">Zinc</keyword>
<keyword evidence="1" id="KW-0863">Zinc-finger</keyword>
<dbReference type="Proteomes" id="UP001314205">
    <property type="component" value="Unassembled WGS sequence"/>
</dbReference>
<feature type="domain" description="C2H2-type" evidence="3">
    <location>
        <begin position="321"/>
        <end position="348"/>
    </location>
</feature>